<proteinExistence type="predicted"/>
<evidence type="ECO:0000313" key="2">
    <source>
        <dbReference type="EMBL" id="KAF8676389.1"/>
    </source>
</evidence>
<protein>
    <submittedName>
        <fullName evidence="2">Uncharacterized protein</fullName>
    </submittedName>
</protein>
<gene>
    <name evidence="2" type="ORF">RHS04_06516</name>
</gene>
<name>A0A8H7LIB1_9AGAM</name>
<sequence>DEEDDNDKEDDDALVIDSMKRMSVATETETEAGPSSQVKKI</sequence>
<accession>A0A8H7LIB1</accession>
<dbReference type="AlphaFoldDB" id="A0A8H7LIB1"/>
<feature type="non-terminal residue" evidence="2">
    <location>
        <position position="1"/>
    </location>
</feature>
<dbReference type="EMBL" id="JACYCC010000058">
    <property type="protein sequence ID" value="KAF8676389.1"/>
    <property type="molecule type" value="Genomic_DNA"/>
</dbReference>
<dbReference type="Proteomes" id="UP000650582">
    <property type="component" value="Unassembled WGS sequence"/>
</dbReference>
<comment type="caution">
    <text evidence="2">The sequence shown here is derived from an EMBL/GenBank/DDBJ whole genome shotgun (WGS) entry which is preliminary data.</text>
</comment>
<organism evidence="2 3">
    <name type="scientific">Rhizoctonia solani</name>
    <dbReference type="NCBI Taxonomy" id="456999"/>
    <lineage>
        <taxon>Eukaryota</taxon>
        <taxon>Fungi</taxon>
        <taxon>Dikarya</taxon>
        <taxon>Basidiomycota</taxon>
        <taxon>Agaricomycotina</taxon>
        <taxon>Agaricomycetes</taxon>
        <taxon>Cantharellales</taxon>
        <taxon>Ceratobasidiaceae</taxon>
        <taxon>Rhizoctonia</taxon>
    </lineage>
</organism>
<feature type="region of interest" description="Disordered" evidence="1">
    <location>
        <begin position="1"/>
        <end position="41"/>
    </location>
</feature>
<evidence type="ECO:0000256" key="1">
    <source>
        <dbReference type="SAM" id="MobiDB-lite"/>
    </source>
</evidence>
<reference evidence="2" key="1">
    <citation type="submission" date="2020-09" db="EMBL/GenBank/DDBJ databases">
        <title>Comparative genome analyses of four rice-infecting Rhizoctonia solani isolates reveal extensive enrichment of homogalacturonan modification genes.</title>
        <authorList>
            <person name="Lee D.-Y."/>
            <person name="Jeon J."/>
            <person name="Kim K.-T."/>
            <person name="Cheong K."/>
            <person name="Song H."/>
            <person name="Choi G."/>
            <person name="Ko J."/>
            <person name="Opiyo S.O."/>
            <person name="Zuo S."/>
            <person name="Madhav S."/>
            <person name="Lee Y.-H."/>
            <person name="Wang G.-L."/>
        </authorList>
    </citation>
    <scope>NUCLEOTIDE SEQUENCE</scope>
    <source>
        <strain evidence="2">AG1-IA YN-7</strain>
    </source>
</reference>
<feature type="compositionally biased region" description="Acidic residues" evidence="1">
    <location>
        <begin position="1"/>
        <end position="14"/>
    </location>
</feature>
<evidence type="ECO:0000313" key="3">
    <source>
        <dbReference type="Proteomes" id="UP000650582"/>
    </source>
</evidence>